<gene>
    <name evidence="1" type="ORF">HCR76_04865</name>
</gene>
<protein>
    <recommendedName>
        <fullName evidence="3">Glycosyltransferase family 1 protein</fullName>
    </recommendedName>
</protein>
<organism evidence="1 2">
    <name type="scientific">Paramicrobacterium chengjingii</name>
    <dbReference type="NCBI Taxonomy" id="2769067"/>
    <lineage>
        <taxon>Bacteria</taxon>
        <taxon>Bacillati</taxon>
        <taxon>Actinomycetota</taxon>
        <taxon>Actinomycetes</taxon>
        <taxon>Micrococcales</taxon>
        <taxon>Microbacteriaceae</taxon>
        <taxon>Paramicrobacterium</taxon>
    </lineage>
</organism>
<name>A0ABX6YKU8_9MICO</name>
<reference evidence="1 2" key="1">
    <citation type="submission" date="2020-12" db="EMBL/GenBank/DDBJ databases">
        <title>Microbacterium sp. HY060.</title>
        <authorList>
            <person name="Zhou J."/>
        </authorList>
    </citation>
    <scope>NUCLEOTIDE SEQUENCE [LARGE SCALE GENOMIC DNA]</scope>
    <source>
        <strain evidence="1 2">HY60</strain>
    </source>
</reference>
<keyword evidence="2" id="KW-1185">Reference proteome</keyword>
<accession>A0ABX6YKU8</accession>
<dbReference type="Proteomes" id="UP000662814">
    <property type="component" value="Chromosome"/>
</dbReference>
<sequence length="407" mass="44931">MSRFGRYAALGARVLRSRVPDRFANVFLPADQRIRASELPKPPSPPGGGACSLYIAPVNFAGQGRAWARAAGMLAGVEARNMQYRAESDLAFDADYSVSERVFWSSHDWAARQKRAVRNGFSHVLVEAERAIFGSAFSGYPEREVAWLRRAGVHVAAVSHGTDLRLPSRHAQLDEWSPFRDAPSSWVAGLESRARRNHEILDALDIPVFVSTPELLLDRPGSTWLPVVVDPERWRADAPPLERARPRVLHAPTNPLVKGTALIEPVLQKLDAEGVIDYVRVQRVPAAQMPQLYRDADIVLEQFALGMYSVTSVEAMAAGRLVFAHIHDQVRDHVASVTGRDLPVQPVTPAQLEERVRDVVSRREHYRALAANGPAFVNAVHDGRFSATVLAPFLGVSDSARESLSEN</sequence>
<dbReference type="SUPFAM" id="SSF53756">
    <property type="entry name" value="UDP-Glycosyltransferase/glycogen phosphorylase"/>
    <property type="match status" value="1"/>
</dbReference>
<evidence type="ECO:0000313" key="1">
    <source>
        <dbReference type="EMBL" id="QPZ39396.1"/>
    </source>
</evidence>
<evidence type="ECO:0008006" key="3">
    <source>
        <dbReference type="Google" id="ProtNLM"/>
    </source>
</evidence>
<dbReference type="Gene3D" id="3.40.50.2000">
    <property type="entry name" value="Glycogen Phosphorylase B"/>
    <property type="match status" value="1"/>
</dbReference>
<dbReference type="RefSeq" id="WP_166988751.1">
    <property type="nucleotide sequence ID" value="NZ_CP061169.1"/>
</dbReference>
<dbReference type="EMBL" id="CP061169">
    <property type="protein sequence ID" value="QPZ39396.1"/>
    <property type="molecule type" value="Genomic_DNA"/>
</dbReference>
<evidence type="ECO:0000313" key="2">
    <source>
        <dbReference type="Proteomes" id="UP000662814"/>
    </source>
</evidence>
<proteinExistence type="predicted"/>